<dbReference type="Gene3D" id="3.30.300.30">
    <property type="match status" value="1"/>
</dbReference>
<keyword evidence="7 8" id="KW-0449">Lipoprotein</keyword>
<feature type="chain" id="PRO_5011023542" description="Lipoprotein" evidence="8">
    <location>
        <begin position="23"/>
        <end position="260"/>
    </location>
</feature>
<proteinExistence type="inferred from homology"/>
<evidence type="ECO:0000256" key="3">
    <source>
        <dbReference type="ARBA" id="ARBA00022729"/>
    </source>
</evidence>
<keyword evidence="5 8" id="KW-0564">Palmitate</keyword>
<reference evidence="10 11" key="1">
    <citation type="submission" date="2015-07" db="EMBL/GenBank/DDBJ databases">
        <title>Draft genome sequence of a diazotrophic, plant growth-promoting rhizobacterium of the Pseudomonas syringae complex.</title>
        <authorList>
            <person name="Patten C.L."/>
            <person name="Jeong H."/>
        </authorList>
    </citation>
    <scope>NUCLEOTIDE SEQUENCE [LARGE SCALE GENOMIC DNA]</scope>
    <source>
        <strain evidence="10 11">GR12-2</strain>
    </source>
</reference>
<evidence type="ECO:0000256" key="2">
    <source>
        <dbReference type="ARBA" id="ARBA00009509"/>
    </source>
</evidence>
<feature type="transmembrane region" description="Helical" evidence="8">
    <location>
        <begin position="224"/>
        <end position="242"/>
    </location>
</feature>
<dbReference type="Proteomes" id="UP000093104">
    <property type="component" value="Unassembled WGS sequence"/>
</dbReference>
<evidence type="ECO:0000256" key="5">
    <source>
        <dbReference type="ARBA" id="ARBA00023139"/>
    </source>
</evidence>
<dbReference type="InterPro" id="IPR045851">
    <property type="entry name" value="AMP-bd_C_sf"/>
</dbReference>
<comment type="caution">
    <text evidence="10">The sequence shown here is derived from an EMBL/GenBank/DDBJ whole genome shotgun (WGS) entry which is preliminary data.</text>
</comment>
<gene>
    <name evidence="10" type="ORF">AFK24_20325</name>
</gene>
<dbReference type="InterPro" id="IPR006182">
    <property type="entry name" value="FliF_N_dom"/>
</dbReference>
<evidence type="ECO:0000256" key="1">
    <source>
        <dbReference type="ARBA" id="ARBA00004459"/>
    </source>
</evidence>
<evidence type="ECO:0000256" key="7">
    <source>
        <dbReference type="ARBA" id="ARBA00023288"/>
    </source>
</evidence>
<dbReference type="Gene3D" id="3.30.70.1530">
    <property type="entry name" value="Hypothetical protein rpa1041"/>
    <property type="match status" value="1"/>
</dbReference>
<evidence type="ECO:0000313" key="10">
    <source>
        <dbReference type="EMBL" id="OCR23192.1"/>
    </source>
</evidence>
<evidence type="ECO:0000259" key="9">
    <source>
        <dbReference type="Pfam" id="PF01514"/>
    </source>
</evidence>
<organism evidence="10 11">
    <name type="scientific">Pseudomonas syringae</name>
    <dbReference type="NCBI Taxonomy" id="317"/>
    <lineage>
        <taxon>Bacteria</taxon>
        <taxon>Pseudomonadati</taxon>
        <taxon>Pseudomonadota</taxon>
        <taxon>Gammaproteobacteria</taxon>
        <taxon>Pseudomonadales</taxon>
        <taxon>Pseudomonadaceae</taxon>
        <taxon>Pseudomonas</taxon>
    </lineage>
</organism>
<keyword evidence="8" id="KW-1133">Transmembrane helix</keyword>
<accession>A0A1C7YZM0</accession>
<keyword evidence="8" id="KW-0812">Transmembrane</keyword>
<dbReference type="GO" id="GO:0009279">
    <property type="term" value="C:cell outer membrane"/>
    <property type="evidence" value="ECO:0007669"/>
    <property type="project" value="UniProtKB-SubCell"/>
</dbReference>
<dbReference type="EMBL" id="LGSI01000057">
    <property type="protein sequence ID" value="OCR23192.1"/>
    <property type="molecule type" value="Genomic_DNA"/>
</dbReference>
<protein>
    <recommendedName>
        <fullName evidence="8">Lipoprotein</fullName>
    </recommendedName>
</protein>
<keyword evidence="3 8" id="KW-0732">Signal</keyword>
<comment type="similarity">
    <text evidence="2 8">Belongs to the YscJ lipoprotein family.</text>
</comment>
<feature type="signal peptide" evidence="8">
    <location>
        <begin position="1"/>
        <end position="22"/>
    </location>
</feature>
<sequence>MSSRCRAVRLMIVVALAGLLQACDIDLYTNLGEREANAMVAVLLRDGIPASRKVQDNGQLTVVVDEKRFAEAMARLDDAGLPGQSFSNMGAVFKGNGLVSSPVQERAQMVYALSEELSNSVSQIDGIIAARVHVVLPDNDLLKRVISPSSASVLVRYDPGTDINQLIPQIKTLVANGISGLSYEGVSVTAIKAAVARNGANAQPRLASFMGLWMLEDNVPRARLMFGGLLLIGLALAGVLGWQHWQRRRSQALYVVEDVA</sequence>
<dbReference type="Pfam" id="PF01514">
    <property type="entry name" value="YscJ_FliF"/>
    <property type="match status" value="1"/>
</dbReference>
<dbReference type="PATRIC" id="fig|317.243.peg.5371"/>
<dbReference type="PROSITE" id="PS51257">
    <property type="entry name" value="PROKAR_LIPOPROTEIN"/>
    <property type="match status" value="1"/>
</dbReference>
<comment type="subcellular location">
    <subcellularLocation>
        <location evidence="1">Cell outer membrane</location>
        <topology evidence="1">Lipid-anchor</topology>
    </subcellularLocation>
</comment>
<feature type="domain" description="Flagellar M-ring N-terminal" evidence="9">
    <location>
        <begin position="27"/>
        <end position="189"/>
    </location>
</feature>
<evidence type="ECO:0000256" key="6">
    <source>
        <dbReference type="ARBA" id="ARBA00023237"/>
    </source>
</evidence>
<evidence type="ECO:0000256" key="4">
    <source>
        <dbReference type="ARBA" id="ARBA00023136"/>
    </source>
</evidence>
<dbReference type="InterPro" id="IPR003282">
    <property type="entry name" value="T3SS_SctJ"/>
</dbReference>
<keyword evidence="4 8" id="KW-0472">Membrane</keyword>
<dbReference type="PANTHER" id="PTHR30046:SF2">
    <property type="entry name" value="YOP PROTEINS TRANSLOCATION LIPOPROTEIN J"/>
    <property type="match status" value="1"/>
</dbReference>
<evidence type="ECO:0000313" key="11">
    <source>
        <dbReference type="Proteomes" id="UP000093104"/>
    </source>
</evidence>
<dbReference type="InterPro" id="IPR043427">
    <property type="entry name" value="YscJ/FliF"/>
</dbReference>
<keyword evidence="6 8" id="KW-0998">Cell outer membrane</keyword>
<dbReference type="GO" id="GO:0009306">
    <property type="term" value="P:protein secretion"/>
    <property type="evidence" value="ECO:0007669"/>
    <property type="project" value="InterPro"/>
</dbReference>
<dbReference type="PANTHER" id="PTHR30046">
    <property type="entry name" value="FLAGELLAR M-RING PROTEIN"/>
    <property type="match status" value="1"/>
</dbReference>
<dbReference type="PRINTS" id="PR01338">
    <property type="entry name" value="TYPE3OMKPROT"/>
</dbReference>
<dbReference type="OrthoDB" id="115186at2"/>
<name>A0A1C7YZM0_PSESX</name>
<dbReference type="NCBIfam" id="TIGR02544">
    <property type="entry name" value="III_secr_YscJ"/>
    <property type="match status" value="1"/>
</dbReference>
<evidence type="ECO:0000256" key="8">
    <source>
        <dbReference type="RuleBase" id="RU364102"/>
    </source>
</evidence>
<dbReference type="RefSeq" id="WP_065834934.1">
    <property type="nucleotide sequence ID" value="NZ_LGSI01000057.1"/>
</dbReference>
<dbReference type="AlphaFoldDB" id="A0A1C7YZM0"/>